<evidence type="ECO:0000256" key="3">
    <source>
        <dbReference type="ARBA" id="ARBA00004600"/>
    </source>
</evidence>
<dbReference type="SUPFAM" id="SSF48464">
    <property type="entry name" value="ENTH/VHS domain"/>
    <property type="match status" value="1"/>
</dbReference>
<evidence type="ECO:0000256" key="7">
    <source>
        <dbReference type="ARBA" id="ARBA00023176"/>
    </source>
</evidence>
<accession>A0AAP0ELM2</accession>
<keyword evidence="7" id="KW-0168">Coated pit</keyword>
<evidence type="ECO:0000313" key="10">
    <source>
        <dbReference type="EMBL" id="KAK9095751.1"/>
    </source>
</evidence>
<dbReference type="Proteomes" id="UP001417504">
    <property type="component" value="Unassembled WGS sequence"/>
</dbReference>
<keyword evidence="8" id="KW-0968">Cytoplasmic vesicle</keyword>
<dbReference type="GO" id="GO:0000149">
    <property type="term" value="F:SNARE binding"/>
    <property type="evidence" value="ECO:0007669"/>
    <property type="project" value="TreeGrafter"/>
</dbReference>
<keyword evidence="6" id="KW-0472">Membrane</keyword>
<evidence type="ECO:0000256" key="8">
    <source>
        <dbReference type="ARBA" id="ARBA00023329"/>
    </source>
</evidence>
<dbReference type="GO" id="GO:0005905">
    <property type="term" value="C:clathrin-coated pit"/>
    <property type="evidence" value="ECO:0007669"/>
    <property type="project" value="UniProtKB-SubCell"/>
</dbReference>
<dbReference type="GO" id="GO:0005546">
    <property type="term" value="F:phosphatidylinositol-4,5-bisphosphate binding"/>
    <property type="evidence" value="ECO:0007669"/>
    <property type="project" value="TreeGrafter"/>
</dbReference>
<dbReference type="SMART" id="SM00273">
    <property type="entry name" value="ENTH"/>
    <property type="match status" value="1"/>
</dbReference>
<dbReference type="GO" id="GO:0030136">
    <property type="term" value="C:clathrin-coated vesicle"/>
    <property type="evidence" value="ECO:0007669"/>
    <property type="project" value="UniProtKB-SubCell"/>
</dbReference>
<dbReference type="InterPro" id="IPR045192">
    <property type="entry name" value="AP180-like"/>
</dbReference>
<dbReference type="InterPro" id="IPR011417">
    <property type="entry name" value="ANTH_dom"/>
</dbReference>
<keyword evidence="5" id="KW-0333">Golgi apparatus</keyword>
<evidence type="ECO:0000256" key="2">
    <source>
        <dbReference type="ARBA" id="ARBA00004555"/>
    </source>
</evidence>
<dbReference type="GO" id="GO:0005545">
    <property type="term" value="F:1-phosphatidylinositol binding"/>
    <property type="evidence" value="ECO:0007669"/>
    <property type="project" value="InterPro"/>
</dbReference>
<dbReference type="InterPro" id="IPR048050">
    <property type="entry name" value="ANTH_N_plant"/>
</dbReference>
<organism evidence="10 11">
    <name type="scientific">Stephania japonica</name>
    <dbReference type="NCBI Taxonomy" id="461633"/>
    <lineage>
        <taxon>Eukaryota</taxon>
        <taxon>Viridiplantae</taxon>
        <taxon>Streptophyta</taxon>
        <taxon>Embryophyta</taxon>
        <taxon>Tracheophyta</taxon>
        <taxon>Spermatophyta</taxon>
        <taxon>Magnoliopsida</taxon>
        <taxon>Ranunculales</taxon>
        <taxon>Menispermaceae</taxon>
        <taxon>Menispermoideae</taxon>
        <taxon>Cissampelideae</taxon>
        <taxon>Stephania</taxon>
    </lineage>
</organism>
<dbReference type="GO" id="GO:0006900">
    <property type="term" value="P:vesicle budding from membrane"/>
    <property type="evidence" value="ECO:0007669"/>
    <property type="project" value="TreeGrafter"/>
</dbReference>
<dbReference type="PANTHER" id="PTHR22951:SF70">
    <property type="entry name" value="OS11G0244600 PROTEIN"/>
    <property type="match status" value="1"/>
</dbReference>
<dbReference type="Pfam" id="PF07651">
    <property type="entry name" value="ANTH"/>
    <property type="match status" value="1"/>
</dbReference>
<comment type="subcellular location">
    <subcellularLocation>
        <location evidence="1">Cytoplasmic vesicle</location>
        <location evidence="1">Clathrin-coated vesicle</location>
    </subcellularLocation>
    <subcellularLocation>
        <location evidence="2">Golgi apparatus</location>
    </subcellularLocation>
    <subcellularLocation>
        <location evidence="3">Membrane</location>
        <location evidence="3">Clathrin-coated pit</location>
    </subcellularLocation>
</comment>
<evidence type="ECO:0000259" key="9">
    <source>
        <dbReference type="PROSITE" id="PS50942"/>
    </source>
</evidence>
<dbReference type="GO" id="GO:0005794">
    <property type="term" value="C:Golgi apparatus"/>
    <property type="evidence" value="ECO:0007669"/>
    <property type="project" value="UniProtKB-SubCell"/>
</dbReference>
<evidence type="ECO:0000256" key="6">
    <source>
        <dbReference type="ARBA" id="ARBA00023136"/>
    </source>
</evidence>
<feature type="domain" description="ENTH" evidence="9">
    <location>
        <begin position="29"/>
        <end position="165"/>
    </location>
</feature>
<dbReference type="EMBL" id="JBBNAE010000009">
    <property type="protein sequence ID" value="KAK9095751.1"/>
    <property type="molecule type" value="Genomic_DNA"/>
</dbReference>
<dbReference type="Gene3D" id="1.25.40.90">
    <property type="match status" value="1"/>
</dbReference>
<dbReference type="PROSITE" id="PS50942">
    <property type="entry name" value="ENTH"/>
    <property type="match status" value="1"/>
</dbReference>
<gene>
    <name evidence="10" type="ORF">Sjap_021248</name>
</gene>
<evidence type="ECO:0000313" key="11">
    <source>
        <dbReference type="Proteomes" id="UP001417504"/>
    </source>
</evidence>
<dbReference type="GO" id="GO:0032050">
    <property type="term" value="F:clathrin heavy chain binding"/>
    <property type="evidence" value="ECO:0007669"/>
    <property type="project" value="TreeGrafter"/>
</dbReference>
<dbReference type="InterPro" id="IPR014712">
    <property type="entry name" value="ANTH_dom_sf"/>
</dbReference>
<dbReference type="CDD" id="cd16987">
    <property type="entry name" value="ANTH_N_AP180_plant"/>
    <property type="match status" value="1"/>
</dbReference>
<comment type="caution">
    <text evidence="10">The sequence shown here is derived from an EMBL/GenBank/DDBJ whole genome shotgun (WGS) entry which is preliminary data.</text>
</comment>
<keyword evidence="11" id="KW-1185">Reference proteome</keyword>
<evidence type="ECO:0000256" key="5">
    <source>
        <dbReference type="ARBA" id="ARBA00023034"/>
    </source>
</evidence>
<evidence type="ECO:0000256" key="1">
    <source>
        <dbReference type="ARBA" id="ARBA00004132"/>
    </source>
</evidence>
<dbReference type="PANTHER" id="PTHR22951">
    <property type="entry name" value="CLATHRIN ASSEMBLY PROTEIN"/>
    <property type="match status" value="1"/>
</dbReference>
<evidence type="ECO:0000256" key="4">
    <source>
        <dbReference type="ARBA" id="ARBA00022583"/>
    </source>
</evidence>
<name>A0AAP0ELM2_9MAGN</name>
<dbReference type="AlphaFoldDB" id="A0AAP0ELM2"/>
<proteinExistence type="predicted"/>
<dbReference type="InterPro" id="IPR008942">
    <property type="entry name" value="ENTH_VHS"/>
</dbReference>
<sequence length="446" mass="50728">MVVNVQRKLRLALGSVKDHASIGKAMIYNRDGALSSIDISVVRATGHDNSPIEDRRMHEILFLVSNSPGSVSYLAERISHRLAKTRDPIVALKTLLLVHRLLRGGNRKFEQDLRNAHLSGHLQLSTITKWFPTSPHDHCLITFLHGYASFLEERLGWMINQAGKLQPIMFQGSEFRFYKEKAMEMAFHQLPRCQVFLGRVIACSPLEIFTSNNCLSWAAMRNILRESFQVYASFSEGVAALADSFFTFTNNHARLSALEVLRKASSQSYELCNFFENCKMIIGTKNLAYPSVQIITSDHVSAMEEFLKSSSPPIATTTTLSSSSPTKTRTASAYRRPIDHNSQIITKPGKLSVIEEIEETEAMEGKESTYCSPHFSCKLETTISTEWVVFDDEEATAHDEEERMRAHDSVVTKEMKERHEEEWSYNYNNPFASYLEIRRGDFYEVT</sequence>
<dbReference type="GO" id="GO:0048268">
    <property type="term" value="P:clathrin coat assembly"/>
    <property type="evidence" value="ECO:0007669"/>
    <property type="project" value="InterPro"/>
</dbReference>
<dbReference type="SUPFAM" id="SSF89009">
    <property type="entry name" value="GAT-like domain"/>
    <property type="match status" value="1"/>
</dbReference>
<dbReference type="GO" id="GO:0072583">
    <property type="term" value="P:clathrin-dependent endocytosis"/>
    <property type="evidence" value="ECO:0007669"/>
    <property type="project" value="InterPro"/>
</dbReference>
<protein>
    <recommendedName>
        <fullName evidence="9">ENTH domain-containing protein</fullName>
    </recommendedName>
</protein>
<dbReference type="Gene3D" id="1.20.58.150">
    <property type="entry name" value="ANTH domain"/>
    <property type="match status" value="1"/>
</dbReference>
<keyword evidence="4" id="KW-0254">Endocytosis</keyword>
<dbReference type="InterPro" id="IPR013809">
    <property type="entry name" value="ENTH"/>
</dbReference>
<reference evidence="10 11" key="1">
    <citation type="submission" date="2024-01" db="EMBL/GenBank/DDBJ databases">
        <title>Genome assemblies of Stephania.</title>
        <authorList>
            <person name="Yang L."/>
        </authorList>
    </citation>
    <scope>NUCLEOTIDE SEQUENCE [LARGE SCALE GENOMIC DNA]</scope>
    <source>
        <strain evidence="10">QJT</strain>
        <tissue evidence="10">Leaf</tissue>
    </source>
</reference>